<protein>
    <recommendedName>
        <fullName evidence="4">snRNA-activating protein complex subunit 2</fullName>
    </recommendedName>
</protein>
<evidence type="ECO:0000313" key="2">
    <source>
        <dbReference type="EMBL" id="KAL1271524.1"/>
    </source>
</evidence>
<organism evidence="2 3">
    <name type="scientific">Cirrhinus molitorella</name>
    <name type="common">mud carp</name>
    <dbReference type="NCBI Taxonomy" id="172907"/>
    <lineage>
        <taxon>Eukaryota</taxon>
        <taxon>Metazoa</taxon>
        <taxon>Chordata</taxon>
        <taxon>Craniata</taxon>
        <taxon>Vertebrata</taxon>
        <taxon>Euteleostomi</taxon>
        <taxon>Actinopterygii</taxon>
        <taxon>Neopterygii</taxon>
        <taxon>Teleostei</taxon>
        <taxon>Ostariophysi</taxon>
        <taxon>Cypriniformes</taxon>
        <taxon>Cyprinidae</taxon>
        <taxon>Labeoninae</taxon>
        <taxon>Labeonini</taxon>
        <taxon>Cirrhinus</taxon>
    </lineage>
</organism>
<keyword evidence="3" id="KW-1185">Reference proteome</keyword>
<evidence type="ECO:0000256" key="1">
    <source>
        <dbReference type="SAM" id="MobiDB-lite"/>
    </source>
</evidence>
<dbReference type="Proteomes" id="UP001558613">
    <property type="component" value="Unassembled WGS sequence"/>
</dbReference>
<comment type="caution">
    <text evidence="2">The sequence shown here is derived from an EMBL/GenBank/DDBJ whole genome shotgun (WGS) entry which is preliminary data.</text>
</comment>
<sequence length="450" mass="50047">MNPAQSQLLSGYTVSLLCYFKRHTTMKPPFRRRTEPSRFVLKSTEGEHTVNARSLCKGWNRRDLQSVLQALKQQQNFESELDLTEIQKKVPQRSLKEIEDLIMTLKSRVLQKVHLQVQSQRREERKTKVPIELWAELVHKVSRSHEKAISSAFSQMLVIAAIEPCGLLHSEPPHPIVKTPAFSSLHHVQSPKTPSRPSASEMSSNANVSTPSVQPDSSSNAVDHLSQLNNASSSSPLVSDTATPRSSQMTRSPNQLQSEAEPTVSSPVSTGPESSSVSPNKHKQAHSELLDHDYLYKEPRMLKCVVNFNKIYQYLSDIDSKTCNSALTSMESAVLLDMLMCLPEELPLLDCKELQHHFLHIHSQLSEPAKMPASSSNADREVLQANVADSTALTQKLGTTMGSTTEPSSETSVTELAMDKKDWTTAATCPLNPLLVPVTLLKRRSLDSEK</sequence>
<accession>A0ABR3N3R5</accession>
<dbReference type="PANTHER" id="PTHR15132:SF1">
    <property type="entry name" value="SNRNA-ACTIVATING PROTEIN COMPLEX SUBUNIT 2"/>
    <property type="match status" value="1"/>
</dbReference>
<dbReference type="InterPro" id="IPR021281">
    <property type="entry name" value="SNAPC2"/>
</dbReference>
<feature type="region of interest" description="Disordered" evidence="1">
    <location>
        <begin position="184"/>
        <end position="285"/>
    </location>
</feature>
<dbReference type="Pfam" id="PF11035">
    <property type="entry name" value="SNAPC2"/>
    <property type="match status" value="1"/>
</dbReference>
<evidence type="ECO:0000313" key="3">
    <source>
        <dbReference type="Proteomes" id="UP001558613"/>
    </source>
</evidence>
<proteinExistence type="predicted"/>
<gene>
    <name evidence="2" type="ORF">QQF64_030540</name>
</gene>
<name>A0ABR3N3R5_9TELE</name>
<feature type="compositionally biased region" description="Low complexity" evidence="1">
    <location>
        <begin position="261"/>
        <end position="279"/>
    </location>
</feature>
<dbReference type="PANTHER" id="PTHR15132">
    <property type="entry name" value="SNRNA-ACTIVATING PROTEIN COMPLEX SUBUNIT 2"/>
    <property type="match status" value="1"/>
</dbReference>
<feature type="compositionally biased region" description="Polar residues" evidence="1">
    <location>
        <begin position="186"/>
        <end position="260"/>
    </location>
</feature>
<evidence type="ECO:0008006" key="4">
    <source>
        <dbReference type="Google" id="ProtNLM"/>
    </source>
</evidence>
<dbReference type="EMBL" id="JAYMGO010000007">
    <property type="protein sequence ID" value="KAL1271524.1"/>
    <property type="molecule type" value="Genomic_DNA"/>
</dbReference>
<reference evidence="2 3" key="1">
    <citation type="submission" date="2023-09" db="EMBL/GenBank/DDBJ databases">
        <authorList>
            <person name="Wang M."/>
        </authorList>
    </citation>
    <scope>NUCLEOTIDE SEQUENCE [LARGE SCALE GENOMIC DNA]</scope>
    <source>
        <strain evidence="2">GT-2023</strain>
        <tissue evidence="2">Liver</tissue>
    </source>
</reference>